<dbReference type="EMBL" id="CP034348">
    <property type="protein sequence ID" value="QGX97384.1"/>
    <property type="molecule type" value="Genomic_DNA"/>
</dbReference>
<dbReference type="GO" id="GO:0016787">
    <property type="term" value="F:hydrolase activity"/>
    <property type="evidence" value="ECO:0007669"/>
    <property type="project" value="UniProtKB-KW"/>
</dbReference>
<evidence type="ECO:0000256" key="1">
    <source>
        <dbReference type="SAM" id="MobiDB-lite"/>
    </source>
</evidence>
<dbReference type="SUPFAM" id="SSF56601">
    <property type="entry name" value="beta-lactamase/transpeptidase-like"/>
    <property type="match status" value="1"/>
</dbReference>
<feature type="region of interest" description="Disordered" evidence="1">
    <location>
        <begin position="1"/>
        <end position="23"/>
    </location>
</feature>
<dbReference type="Pfam" id="PF00144">
    <property type="entry name" value="Beta-lactamase"/>
    <property type="match status" value="1"/>
</dbReference>
<dbReference type="KEGG" id="rom:EI983_03455"/>
<protein>
    <submittedName>
        <fullName evidence="3">Class C beta-lactamase-related serine hydrolase</fullName>
    </submittedName>
</protein>
<dbReference type="Gene3D" id="3.40.710.10">
    <property type="entry name" value="DD-peptidase/beta-lactamase superfamily"/>
    <property type="match status" value="1"/>
</dbReference>
<evidence type="ECO:0000313" key="4">
    <source>
        <dbReference type="Proteomes" id="UP000428330"/>
    </source>
</evidence>
<dbReference type="InterPro" id="IPR050789">
    <property type="entry name" value="Diverse_Enzym_Activities"/>
</dbReference>
<keyword evidence="3" id="KW-0378">Hydrolase</keyword>
<feature type="domain" description="Beta-lactamase-related" evidence="2">
    <location>
        <begin position="119"/>
        <end position="408"/>
    </location>
</feature>
<dbReference type="AlphaFoldDB" id="A0A6I6IMS1"/>
<proteinExistence type="predicted"/>
<name>A0A6I6IMS1_9RHOB</name>
<dbReference type="InterPro" id="IPR012338">
    <property type="entry name" value="Beta-lactam/transpept-like"/>
</dbReference>
<evidence type="ECO:0000259" key="2">
    <source>
        <dbReference type="Pfam" id="PF00144"/>
    </source>
</evidence>
<dbReference type="Proteomes" id="UP000428330">
    <property type="component" value="Chromosome"/>
</dbReference>
<keyword evidence="4" id="KW-1185">Reference proteome</keyword>
<sequence>MSRAVFPQSLRRMRGGGVGMTQSEPFDTSTHEEMGLMQGFPPPPDKRVTQADGFFAAPQNRWAYQNMRSLWPSREIAPGSTPRALPRKIDPGLSRIEVAREDGSKADFATYLRQSFTDSFTVIKDGAVVHQTMMNGMTPHQPHIMFSCTKSFVGLLTLMAVEQGQMDEAALLSAYVPEGANGGAFDGVTLGQALDMTNAVDYDEDYANPQASIHDYLHVFGTGQPGPRPGLCDYLLSLGAETSRAHGAEFHYATPVTDMVAWALSRATGQSFTDLMSGQLWQPCGMAGPDYILVDGQGAPFTGGGLNATADDMTRFAAMILAGGRVGNTQVVPEAVIAELEAGGSEAAFEAGGEATGRMQEGGWSYRAQWWVRRQAGHEAILAIGVHGQYIYVDRPRGVAIVKQSSQPLSSDPYFSTYNLNAFDAVVERLS</sequence>
<gene>
    <name evidence="3" type="ORF">EI983_03455</name>
</gene>
<reference evidence="4" key="1">
    <citation type="submission" date="2018-12" db="EMBL/GenBank/DDBJ databases">
        <title>Complete genome sequence of Roseovarius sp. MME-070.</title>
        <authorList>
            <person name="Nam Y.-D."/>
            <person name="Kang J."/>
            <person name="Chung W.-H."/>
            <person name="Park Y.S."/>
        </authorList>
    </citation>
    <scope>NUCLEOTIDE SEQUENCE [LARGE SCALE GENOMIC DNA]</scope>
    <source>
        <strain evidence="4">MME-070</strain>
    </source>
</reference>
<dbReference type="PANTHER" id="PTHR43283">
    <property type="entry name" value="BETA-LACTAMASE-RELATED"/>
    <property type="match status" value="1"/>
</dbReference>
<dbReference type="PANTHER" id="PTHR43283:SF7">
    <property type="entry name" value="BETA-LACTAMASE-RELATED DOMAIN-CONTAINING PROTEIN"/>
    <property type="match status" value="1"/>
</dbReference>
<dbReference type="InterPro" id="IPR001466">
    <property type="entry name" value="Beta-lactam-related"/>
</dbReference>
<evidence type="ECO:0000313" key="3">
    <source>
        <dbReference type="EMBL" id="QGX97384.1"/>
    </source>
</evidence>
<accession>A0A6I6IMS1</accession>
<organism evidence="3 4">
    <name type="scientific">Roseovarius faecimaris</name>
    <dbReference type="NCBI Taxonomy" id="2494550"/>
    <lineage>
        <taxon>Bacteria</taxon>
        <taxon>Pseudomonadati</taxon>
        <taxon>Pseudomonadota</taxon>
        <taxon>Alphaproteobacteria</taxon>
        <taxon>Rhodobacterales</taxon>
        <taxon>Roseobacteraceae</taxon>
        <taxon>Roseovarius</taxon>
    </lineage>
</organism>